<dbReference type="AlphaFoldDB" id="A0A931FB74"/>
<evidence type="ECO:0000313" key="1">
    <source>
        <dbReference type="EMBL" id="MBF9068387.1"/>
    </source>
</evidence>
<gene>
    <name evidence="1" type="ORF">I2501_10105</name>
</gene>
<organism evidence="1 2">
    <name type="scientific">Streptacidiphilus fuscans</name>
    <dbReference type="NCBI Taxonomy" id="2789292"/>
    <lineage>
        <taxon>Bacteria</taxon>
        <taxon>Bacillati</taxon>
        <taxon>Actinomycetota</taxon>
        <taxon>Actinomycetes</taxon>
        <taxon>Kitasatosporales</taxon>
        <taxon>Streptomycetaceae</taxon>
        <taxon>Streptacidiphilus</taxon>
    </lineage>
</organism>
<comment type="caution">
    <text evidence="1">The sequence shown here is derived from an EMBL/GenBank/DDBJ whole genome shotgun (WGS) entry which is preliminary data.</text>
</comment>
<keyword evidence="2" id="KW-1185">Reference proteome</keyword>
<evidence type="ECO:0000313" key="2">
    <source>
        <dbReference type="Proteomes" id="UP000657385"/>
    </source>
</evidence>
<proteinExistence type="predicted"/>
<dbReference type="EMBL" id="JADPRT010000003">
    <property type="protein sequence ID" value="MBF9068387.1"/>
    <property type="molecule type" value="Genomic_DNA"/>
</dbReference>
<protein>
    <submittedName>
        <fullName evidence="1">Uncharacterized protein</fullName>
    </submittedName>
</protein>
<name>A0A931FB74_9ACTN</name>
<sequence>MTNANSPRHWTVRHFSQANPFGPGCDNVPALLRRLADSIEALGPVEIQNVVIESEMTEHGPWQSGTVYFHLPDDAATD</sequence>
<reference evidence="1" key="1">
    <citation type="submission" date="2020-11" db="EMBL/GenBank/DDBJ databases">
        <title>Isolation and identification of active actinomycetes.</title>
        <authorList>
            <person name="Yu B."/>
        </authorList>
    </citation>
    <scope>NUCLEOTIDE SEQUENCE</scope>
    <source>
        <strain evidence="1">NEAU-YB345</strain>
    </source>
</reference>
<dbReference type="RefSeq" id="WP_196193522.1">
    <property type="nucleotide sequence ID" value="NZ_JADPRT010000003.1"/>
</dbReference>
<accession>A0A931FB74</accession>
<dbReference type="Proteomes" id="UP000657385">
    <property type="component" value="Unassembled WGS sequence"/>
</dbReference>